<dbReference type="EMBL" id="KV723008">
    <property type="protein sequence ID" value="OCH83549.1"/>
    <property type="molecule type" value="Genomic_DNA"/>
</dbReference>
<feature type="non-terminal residue" evidence="2">
    <location>
        <position position="227"/>
    </location>
</feature>
<dbReference type="OrthoDB" id="94039at2759"/>
<gene>
    <name evidence="2" type="ORF">OBBRIDRAFT_840440</name>
</gene>
<evidence type="ECO:0000313" key="3">
    <source>
        <dbReference type="Proteomes" id="UP000250043"/>
    </source>
</evidence>
<evidence type="ECO:0000259" key="1">
    <source>
        <dbReference type="Pfam" id="PF12697"/>
    </source>
</evidence>
<protein>
    <recommendedName>
        <fullName evidence="1">AB hydrolase-1 domain-containing protein</fullName>
    </recommendedName>
</protein>
<dbReference type="InterPro" id="IPR029058">
    <property type="entry name" value="AB_hydrolase_fold"/>
</dbReference>
<dbReference type="Gene3D" id="3.40.50.1820">
    <property type="entry name" value="alpha/beta hydrolase"/>
    <property type="match status" value="1"/>
</dbReference>
<keyword evidence="3" id="KW-1185">Reference proteome</keyword>
<name>A0A8E2AKJ3_9APHY</name>
<organism evidence="2 3">
    <name type="scientific">Obba rivulosa</name>
    <dbReference type="NCBI Taxonomy" id="1052685"/>
    <lineage>
        <taxon>Eukaryota</taxon>
        <taxon>Fungi</taxon>
        <taxon>Dikarya</taxon>
        <taxon>Basidiomycota</taxon>
        <taxon>Agaricomycotina</taxon>
        <taxon>Agaricomycetes</taxon>
        <taxon>Polyporales</taxon>
        <taxon>Gelatoporiaceae</taxon>
        <taxon>Obba</taxon>
    </lineage>
</organism>
<reference evidence="2 3" key="1">
    <citation type="submission" date="2016-07" db="EMBL/GenBank/DDBJ databases">
        <title>Draft genome of the white-rot fungus Obba rivulosa 3A-2.</title>
        <authorList>
            <consortium name="DOE Joint Genome Institute"/>
            <person name="Miettinen O."/>
            <person name="Riley R."/>
            <person name="Acob R."/>
            <person name="Barry K."/>
            <person name="Cullen D."/>
            <person name="De Vries R."/>
            <person name="Hainaut M."/>
            <person name="Hatakka A."/>
            <person name="Henrissat B."/>
            <person name="Hilden K."/>
            <person name="Kuo R."/>
            <person name="Labutti K."/>
            <person name="Lipzen A."/>
            <person name="Makela M.R."/>
            <person name="Sandor L."/>
            <person name="Spatafora J.W."/>
            <person name="Grigoriev I.V."/>
            <person name="Hibbett D.S."/>
        </authorList>
    </citation>
    <scope>NUCLEOTIDE SEQUENCE [LARGE SCALE GENOMIC DNA]</scope>
    <source>
        <strain evidence="2 3">3A-2</strain>
    </source>
</reference>
<dbReference type="Proteomes" id="UP000250043">
    <property type="component" value="Unassembled WGS sequence"/>
</dbReference>
<dbReference type="Pfam" id="PF12697">
    <property type="entry name" value="Abhydrolase_6"/>
    <property type="match status" value="1"/>
</dbReference>
<feature type="domain" description="AB hydrolase-1" evidence="1">
    <location>
        <begin position="47"/>
        <end position="224"/>
    </location>
</feature>
<proteinExistence type="predicted"/>
<evidence type="ECO:0000313" key="2">
    <source>
        <dbReference type="EMBL" id="OCH83549.1"/>
    </source>
</evidence>
<dbReference type="InterPro" id="IPR000073">
    <property type="entry name" value="AB_hydrolase_1"/>
</dbReference>
<sequence>MPISPSIETCTVAFSYPGSSIPGLKVVAKRYRPTIDVLGAVDTGLTLILTHCVGSHKESWEPVIDVLFNLRVAKDSPAGEHVSVIREVWSFDWQQHGESATVNRNVLSANPPGVSILELEAALRHFVTAKSKDGHRIVGIGHSAGATAILRSTMCLPADVPMPYVAIIFVEDSLSSMEVWKKRGNDIRRNLDAMMSAIAKRRDTWANRQEAYDYFSSRAPWKTWDKR</sequence>
<dbReference type="AlphaFoldDB" id="A0A8E2AKJ3"/>
<accession>A0A8E2AKJ3</accession>
<dbReference type="SUPFAM" id="SSF53474">
    <property type="entry name" value="alpha/beta-Hydrolases"/>
    <property type="match status" value="1"/>
</dbReference>